<dbReference type="GO" id="GO:0006506">
    <property type="term" value="P:GPI anchor biosynthetic process"/>
    <property type="evidence" value="ECO:0007669"/>
    <property type="project" value="UniProtKB-KW"/>
</dbReference>
<evidence type="ECO:0000259" key="12">
    <source>
        <dbReference type="Pfam" id="PF19316"/>
    </source>
</evidence>
<evidence type="ECO:0000256" key="8">
    <source>
        <dbReference type="ARBA" id="ARBA00022989"/>
    </source>
</evidence>
<dbReference type="InterPro" id="IPR045687">
    <property type="entry name" value="PIGG/GPI7_C"/>
</dbReference>
<gene>
    <name evidence="13" type="ORF">P5673_023834</name>
</gene>
<evidence type="ECO:0000256" key="7">
    <source>
        <dbReference type="ARBA" id="ARBA00022824"/>
    </source>
</evidence>
<feature type="transmembrane region" description="Helical" evidence="11">
    <location>
        <begin position="796"/>
        <end position="815"/>
    </location>
</feature>
<evidence type="ECO:0000256" key="3">
    <source>
        <dbReference type="ARBA" id="ARBA00005315"/>
    </source>
</evidence>
<feature type="domain" description="GPI ethanolamine phosphate transferase 2 C-terminal" evidence="12">
    <location>
        <begin position="687"/>
        <end position="968"/>
    </location>
</feature>
<dbReference type="CDD" id="cd16024">
    <property type="entry name" value="GPI_EPT_2"/>
    <property type="match status" value="1"/>
</dbReference>
<evidence type="ECO:0000256" key="6">
    <source>
        <dbReference type="ARBA" id="ARBA00022692"/>
    </source>
</evidence>
<feature type="transmembrane region" description="Helical" evidence="11">
    <location>
        <begin position="424"/>
        <end position="446"/>
    </location>
</feature>
<dbReference type="SUPFAM" id="SSF53649">
    <property type="entry name" value="Alkaline phosphatase-like"/>
    <property type="match status" value="1"/>
</dbReference>
<sequence length="1087" mass="122308">MLFAHRTFLVVLLFCQIIGLALFLRGFFPIKKALQGRATHEDLPVEPSGERSRSIPSAKFGRLVILLIDALRADFVFSEQVKMPFTQEMIRKNQSFSFLAKAHPPTVTMPRIKALTTGGIPGFVDMIFNLDSKSLKEDNLINQMKLADKRILFYGDDTWMKLFPEHFVRMDGTTSFFVTDYTEVDNNVTRHIGKELSSDDWDIMILHYLGLDHIGHIAGPTSPLVGPKLKEMDNIIKRIYSAMLVWDQESEAPSLLVLCGDHGMSDTGSHGGASSTETNTPLVFMSPLFEQGKGAMLAKKQVQQIDLVPTLSLLLGLPIPQSSIGIAIPNLFQFHSLREMLRAFQLNAHQLSQAVIANGHAVDSVWELQHALKLHSDWLRTSELDQNPKNVEIMADKVAKQYILALEKMSSHMTASLSRYDLHAMVYGIVILVQTFCWVAFGLCALSSQQKTKGELGTSVTSVFLLSGVVLLIAVLHLSVCSSMWIGGGDILCSASSVESFLYTVVFTFQTGVTATSLLLYFSRSKSNHISSISSIFSTFSLLFQSRTHCFLVAGTLLHVLSLLSSSFVEEEHQTWYFFTSTLFIVVFSEKTLPFWTRKKRVNLKTNEETTFLTESVKDEIFSNCKSSKSLDRRKYFINEDCRQGRGTSFDENLDRLEDRNGVNAEAVTSKNGGSSSGRTQIGKSEKEVLWSCFLTVVVLGLGRLRRSWNQTGIKWADIPDIGDWLVKPENKTILSVTYFISLLFIICFRYYRQGFFTSVVFVIGVTHAYLYRTATGNLQLPWLPNKPITKGITEARLTYCCVATIGVWNLIHIYKTRNNEKKQEYIREISVPFEGLVSGFLLLQVLLQRPHNAAMLAVFVVQENLINEILWKSEKMAWVMIVSSLWMGHAMYFSLGNSNSLASVDISAGYVGLEDFVPSLMLILTYFSTYCGPCLWMFSGVLSVVRNAEDVSRTVLETKLQFFLRILRSYSIQVQLYSCEDQGLSVFATISSFQVAKVSSSSMLRHHSLSSFGPLRVLYIGIFPAVSPVRLECVFAKVAVRINEDSLVHFIGRNCSMPDAFCYKSASNEFREDRMKTADILWMDED</sequence>
<evidence type="ECO:0000256" key="11">
    <source>
        <dbReference type="SAM" id="Phobius"/>
    </source>
</evidence>
<evidence type="ECO:0000313" key="13">
    <source>
        <dbReference type="EMBL" id="KAK2554604.1"/>
    </source>
</evidence>
<organism evidence="13 14">
    <name type="scientific">Acropora cervicornis</name>
    <name type="common">Staghorn coral</name>
    <dbReference type="NCBI Taxonomy" id="6130"/>
    <lineage>
        <taxon>Eukaryota</taxon>
        <taxon>Metazoa</taxon>
        <taxon>Cnidaria</taxon>
        <taxon>Anthozoa</taxon>
        <taxon>Hexacorallia</taxon>
        <taxon>Scleractinia</taxon>
        <taxon>Astrocoeniina</taxon>
        <taxon>Acroporidae</taxon>
        <taxon>Acropora</taxon>
    </lineage>
</organism>
<comment type="subcellular location">
    <subcellularLocation>
        <location evidence="1">Endoplasmic reticulum membrane</location>
        <topology evidence="1">Multi-pass membrane protein</topology>
    </subcellularLocation>
</comment>
<feature type="transmembrane region" description="Helical" evidence="11">
    <location>
        <begin position="733"/>
        <end position="749"/>
    </location>
</feature>
<dbReference type="GO" id="GO:0051267">
    <property type="term" value="F:CP2 mannose-ethanolamine phosphotransferase activity"/>
    <property type="evidence" value="ECO:0007669"/>
    <property type="project" value="TreeGrafter"/>
</dbReference>
<feature type="transmembrane region" description="Helical" evidence="11">
    <location>
        <begin position="458"/>
        <end position="480"/>
    </location>
</feature>
<dbReference type="FunFam" id="3.40.720.10:FF:000018">
    <property type="entry name" value="Putative GPI ethanolamine phosphate transferase 2"/>
    <property type="match status" value="1"/>
</dbReference>
<evidence type="ECO:0000256" key="1">
    <source>
        <dbReference type="ARBA" id="ARBA00004477"/>
    </source>
</evidence>
<comment type="similarity">
    <text evidence="3">Belongs to the PIGG/PIGN/PIGO family. PIGG subfamily.</text>
</comment>
<reference evidence="13" key="2">
    <citation type="journal article" date="2023" name="Science">
        <title>Genomic signatures of disease resistance in endangered staghorn corals.</title>
        <authorList>
            <person name="Vollmer S.V."/>
            <person name="Selwyn J.D."/>
            <person name="Despard B.A."/>
            <person name="Roesel C.L."/>
        </authorList>
    </citation>
    <scope>NUCLEOTIDE SEQUENCE</scope>
    <source>
        <strain evidence="13">K2</strain>
    </source>
</reference>
<comment type="caution">
    <text evidence="13">The sequence shown here is derived from an EMBL/GenBank/DDBJ whole genome shotgun (WGS) entry which is preliminary data.</text>
</comment>
<evidence type="ECO:0000256" key="9">
    <source>
        <dbReference type="ARBA" id="ARBA00023136"/>
    </source>
</evidence>
<name>A0AAD9Q4X3_ACRCE</name>
<evidence type="ECO:0000313" key="14">
    <source>
        <dbReference type="Proteomes" id="UP001249851"/>
    </source>
</evidence>
<dbReference type="EMBL" id="JARQWQ010000068">
    <property type="protein sequence ID" value="KAK2554604.1"/>
    <property type="molecule type" value="Genomic_DNA"/>
</dbReference>
<dbReference type="Pfam" id="PF19316">
    <property type="entry name" value="PIGO_PIGG"/>
    <property type="match status" value="1"/>
</dbReference>
<keyword evidence="6 11" id="KW-0812">Transmembrane</keyword>
<feature type="transmembrane region" description="Helical" evidence="11">
    <location>
        <begin position="756"/>
        <end position="776"/>
    </location>
</feature>
<keyword evidence="7" id="KW-0256">Endoplasmic reticulum</keyword>
<feature type="transmembrane region" description="Helical" evidence="11">
    <location>
        <begin position="575"/>
        <end position="596"/>
    </location>
</feature>
<dbReference type="AlphaFoldDB" id="A0AAD9Q4X3"/>
<accession>A0AAD9Q4X3</accession>
<feature type="transmembrane region" description="Helical" evidence="11">
    <location>
        <begin position="550"/>
        <end position="569"/>
    </location>
</feature>
<keyword evidence="8 11" id="KW-1133">Transmembrane helix</keyword>
<keyword evidence="5 13" id="KW-0808">Transferase</keyword>
<feature type="transmembrane region" description="Helical" evidence="11">
    <location>
        <begin position="689"/>
        <end position="706"/>
    </location>
</feature>
<evidence type="ECO:0000256" key="5">
    <source>
        <dbReference type="ARBA" id="ARBA00022679"/>
    </source>
</evidence>
<proteinExistence type="inferred from homology"/>
<evidence type="ECO:0000256" key="4">
    <source>
        <dbReference type="ARBA" id="ARBA00022502"/>
    </source>
</evidence>
<dbReference type="Proteomes" id="UP001249851">
    <property type="component" value="Unassembled WGS sequence"/>
</dbReference>
<dbReference type="PANTHER" id="PTHR23072:SF0">
    <property type="entry name" value="GPI ETHANOLAMINE PHOSPHATE TRANSFERASE 2"/>
    <property type="match status" value="1"/>
</dbReference>
<keyword evidence="10" id="KW-0325">Glycoprotein</keyword>
<feature type="transmembrane region" description="Helical" evidence="11">
    <location>
        <begin position="917"/>
        <end position="939"/>
    </location>
</feature>
<dbReference type="InterPro" id="IPR017850">
    <property type="entry name" value="Alkaline_phosphatase_core_sf"/>
</dbReference>
<dbReference type="InterPro" id="IPR039527">
    <property type="entry name" value="PIGG/GPI7"/>
</dbReference>
<keyword evidence="4" id="KW-0337">GPI-anchor biosynthesis</keyword>
<dbReference type="InterPro" id="IPR037674">
    <property type="entry name" value="PIG-G_N"/>
</dbReference>
<feature type="transmembrane region" description="Helical" evidence="11">
    <location>
        <begin position="7"/>
        <end position="28"/>
    </location>
</feature>
<feature type="transmembrane region" description="Helical" evidence="11">
    <location>
        <begin position="878"/>
        <end position="897"/>
    </location>
</feature>
<dbReference type="Gene3D" id="3.40.720.10">
    <property type="entry name" value="Alkaline Phosphatase, subunit A"/>
    <property type="match status" value="1"/>
</dbReference>
<dbReference type="Pfam" id="PF01663">
    <property type="entry name" value="Phosphodiest"/>
    <property type="match status" value="1"/>
</dbReference>
<keyword evidence="9 11" id="KW-0472">Membrane</keyword>
<evidence type="ECO:0000256" key="2">
    <source>
        <dbReference type="ARBA" id="ARBA00004687"/>
    </source>
</evidence>
<dbReference type="PANTHER" id="PTHR23072">
    <property type="entry name" value="PHOSPHATIDYLINOSITOL GLYCAN-RELATED"/>
    <property type="match status" value="1"/>
</dbReference>
<evidence type="ECO:0000256" key="10">
    <source>
        <dbReference type="ARBA" id="ARBA00023180"/>
    </source>
</evidence>
<comment type="pathway">
    <text evidence="2">Glycolipid biosynthesis; glycosylphosphatidylinositol-anchor biosynthesis.</text>
</comment>
<dbReference type="GO" id="GO:0005789">
    <property type="term" value="C:endoplasmic reticulum membrane"/>
    <property type="evidence" value="ECO:0007669"/>
    <property type="project" value="UniProtKB-SubCell"/>
</dbReference>
<feature type="transmembrane region" description="Helical" evidence="11">
    <location>
        <begin position="500"/>
        <end position="522"/>
    </location>
</feature>
<reference evidence="13" key="1">
    <citation type="journal article" date="2023" name="G3 (Bethesda)">
        <title>Whole genome assembly and annotation of the endangered Caribbean coral Acropora cervicornis.</title>
        <authorList>
            <person name="Selwyn J.D."/>
            <person name="Vollmer S.V."/>
        </authorList>
    </citation>
    <scope>NUCLEOTIDE SEQUENCE</scope>
    <source>
        <strain evidence="13">K2</strain>
    </source>
</reference>
<dbReference type="InterPro" id="IPR002591">
    <property type="entry name" value="Phosphodiest/P_Trfase"/>
</dbReference>
<protein>
    <submittedName>
        <fullName evidence="13">GPI ethanolamine phosphate transferase 2</fullName>
    </submittedName>
</protein>
<keyword evidence="14" id="KW-1185">Reference proteome</keyword>